<sequence>MTSISDGPREDYEEVNSETKTGDSDTALSIGRQLKKKKLEKYLYKPAQIKENSGMMSNDVTMASISDEPREIYEELSSETKTGDSYTTLSMGKKPKQKKLEKCPEKPALLRETPGGSDEIRQIEGYTSGSRLMTPYPPVQLSCKIKQIKSWTAYHSPGNVLPLQK</sequence>
<evidence type="ECO:0000313" key="2">
    <source>
        <dbReference type="EMBL" id="KAK3100445.1"/>
    </source>
</evidence>
<feature type="compositionally biased region" description="Polar residues" evidence="1">
    <location>
        <begin position="79"/>
        <end position="90"/>
    </location>
</feature>
<dbReference type="AlphaFoldDB" id="A0AA89BZT9"/>
<gene>
    <name evidence="2" type="ORF">FSP39_020058</name>
</gene>
<name>A0AA89BZT9_PINIB</name>
<feature type="region of interest" description="Disordered" evidence="1">
    <location>
        <begin position="1"/>
        <end position="29"/>
    </location>
</feature>
<evidence type="ECO:0000313" key="3">
    <source>
        <dbReference type="Proteomes" id="UP001186944"/>
    </source>
</evidence>
<evidence type="ECO:0000256" key="1">
    <source>
        <dbReference type="SAM" id="MobiDB-lite"/>
    </source>
</evidence>
<protein>
    <submittedName>
        <fullName evidence="2">Uncharacterized protein</fullName>
    </submittedName>
</protein>
<proteinExistence type="predicted"/>
<dbReference type="EMBL" id="VSWD01000006">
    <property type="protein sequence ID" value="KAK3100445.1"/>
    <property type="molecule type" value="Genomic_DNA"/>
</dbReference>
<feature type="region of interest" description="Disordered" evidence="1">
    <location>
        <begin position="73"/>
        <end position="103"/>
    </location>
</feature>
<accession>A0AA89BZT9</accession>
<keyword evidence="3" id="KW-1185">Reference proteome</keyword>
<organism evidence="2 3">
    <name type="scientific">Pinctada imbricata</name>
    <name type="common">Atlantic pearl-oyster</name>
    <name type="synonym">Pinctada martensii</name>
    <dbReference type="NCBI Taxonomy" id="66713"/>
    <lineage>
        <taxon>Eukaryota</taxon>
        <taxon>Metazoa</taxon>
        <taxon>Spiralia</taxon>
        <taxon>Lophotrochozoa</taxon>
        <taxon>Mollusca</taxon>
        <taxon>Bivalvia</taxon>
        <taxon>Autobranchia</taxon>
        <taxon>Pteriomorphia</taxon>
        <taxon>Pterioida</taxon>
        <taxon>Pterioidea</taxon>
        <taxon>Pteriidae</taxon>
        <taxon>Pinctada</taxon>
    </lineage>
</organism>
<reference evidence="2" key="1">
    <citation type="submission" date="2019-08" db="EMBL/GenBank/DDBJ databases">
        <title>The improved chromosome-level genome for the pearl oyster Pinctada fucata martensii using PacBio sequencing and Hi-C.</title>
        <authorList>
            <person name="Zheng Z."/>
        </authorList>
    </citation>
    <scope>NUCLEOTIDE SEQUENCE</scope>
    <source>
        <strain evidence="2">ZZ-2019</strain>
        <tissue evidence="2">Adductor muscle</tissue>
    </source>
</reference>
<comment type="caution">
    <text evidence="2">The sequence shown here is derived from an EMBL/GenBank/DDBJ whole genome shotgun (WGS) entry which is preliminary data.</text>
</comment>
<dbReference type="Proteomes" id="UP001186944">
    <property type="component" value="Unassembled WGS sequence"/>
</dbReference>